<keyword evidence="2" id="KW-0399">Innate immunity</keyword>
<dbReference type="CDD" id="cd06583">
    <property type="entry name" value="PGRP"/>
    <property type="match status" value="1"/>
</dbReference>
<evidence type="ECO:0000313" key="8">
    <source>
        <dbReference type="EMBL" id="JAG80229.1"/>
    </source>
</evidence>
<evidence type="ECO:0000256" key="1">
    <source>
        <dbReference type="ARBA" id="ARBA00007553"/>
    </source>
</evidence>
<feature type="domain" description="Peptidoglycan recognition protein family" evidence="6">
    <location>
        <begin position="37"/>
        <end position="181"/>
    </location>
</feature>
<keyword evidence="4" id="KW-0732">Signal</keyword>
<dbReference type="InterPro" id="IPR036505">
    <property type="entry name" value="Amidase/PGRP_sf"/>
</dbReference>
<dbReference type="AlphaFoldDB" id="A0A0C9RBE2"/>
<sequence>MRTIEIFLQISAIHLLWNAAQGLPVSSEELNLDVICPRIISRKEWNARNVSGLEPLWTTPTPYVVVHHGGILHYCYDQPECSEIVRSYQDLHIDKNHWLDIGYHFVIGEDSNVYEGRGWDYIGAHSPGYNSQSIGVSVIGDFSHFLPNEGALKALDSLITCGVALGKISPDYNVIGHRQARNTVCPGETFYKYVMKMPRWTANPTPVCMSNCAVNASNYNDNGLGQSSKDTNVVTLL</sequence>
<feature type="signal peptide" evidence="4">
    <location>
        <begin position="1"/>
        <end position="22"/>
    </location>
</feature>
<evidence type="ECO:0000256" key="4">
    <source>
        <dbReference type="SAM" id="SignalP"/>
    </source>
</evidence>
<name>A0A0C9RBE2_9HYME</name>
<organism evidence="8">
    <name type="scientific">Fopius arisanus</name>
    <dbReference type="NCBI Taxonomy" id="64838"/>
    <lineage>
        <taxon>Eukaryota</taxon>
        <taxon>Metazoa</taxon>
        <taxon>Ecdysozoa</taxon>
        <taxon>Arthropoda</taxon>
        <taxon>Hexapoda</taxon>
        <taxon>Insecta</taxon>
        <taxon>Pterygota</taxon>
        <taxon>Neoptera</taxon>
        <taxon>Endopterygota</taxon>
        <taxon>Hymenoptera</taxon>
        <taxon>Apocrita</taxon>
        <taxon>Ichneumonoidea</taxon>
        <taxon>Braconidae</taxon>
        <taxon>Opiinae</taxon>
        <taxon>Fopius</taxon>
    </lineage>
</organism>
<dbReference type="GO" id="GO:0008745">
    <property type="term" value="F:N-acetylmuramoyl-L-alanine amidase activity"/>
    <property type="evidence" value="ECO:0007669"/>
    <property type="project" value="InterPro"/>
</dbReference>
<proteinExistence type="inferred from homology"/>
<feature type="chain" id="PRO_5007394687" evidence="4">
    <location>
        <begin position="23"/>
        <end position="237"/>
    </location>
</feature>
<keyword evidence="3" id="KW-0391">Immunity</keyword>
<evidence type="ECO:0000259" key="5">
    <source>
        <dbReference type="SMART" id="SM00644"/>
    </source>
</evidence>
<dbReference type="PANTHER" id="PTHR11022:SF41">
    <property type="entry name" value="PEPTIDOGLYCAN-RECOGNITION PROTEIN LC-RELATED"/>
    <property type="match status" value="1"/>
</dbReference>
<dbReference type="InterPro" id="IPR015510">
    <property type="entry name" value="PGRP"/>
</dbReference>
<dbReference type="GO" id="GO:0009253">
    <property type="term" value="P:peptidoglycan catabolic process"/>
    <property type="evidence" value="ECO:0007669"/>
    <property type="project" value="InterPro"/>
</dbReference>
<dbReference type="SUPFAM" id="SSF55846">
    <property type="entry name" value="N-acetylmuramoyl-L-alanine amidase-like"/>
    <property type="match status" value="1"/>
</dbReference>
<dbReference type="PANTHER" id="PTHR11022">
    <property type="entry name" value="PEPTIDOGLYCAN RECOGNITION PROTEIN"/>
    <property type="match status" value="1"/>
</dbReference>
<dbReference type="EMBL" id="GBYB01010462">
    <property type="protein sequence ID" value="JAG80229.1"/>
    <property type="molecule type" value="Transcribed_RNA"/>
</dbReference>
<evidence type="ECO:0000313" key="7">
    <source>
        <dbReference type="EMBL" id="JAG80228.1"/>
    </source>
</evidence>
<evidence type="ECO:0000256" key="2">
    <source>
        <dbReference type="ARBA" id="ARBA00022588"/>
    </source>
</evidence>
<protein>
    <submittedName>
        <fullName evidence="8">PGRP-LB_0 protein</fullName>
    </submittedName>
    <submittedName>
        <fullName evidence="7">PGRP-LB_1 protein</fullName>
    </submittedName>
</protein>
<dbReference type="InterPro" id="IPR002502">
    <property type="entry name" value="Amidase_domain"/>
</dbReference>
<dbReference type="Gene3D" id="3.40.80.10">
    <property type="entry name" value="Peptidoglycan recognition protein-like"/>
    <property type="match status" value="1"/>
</dbReference>
<feature type="domain" description="N-acetylmuramoyl-L-alanine amidase" evidence="5">
    <location>
        <begin position="51"/>
        <end position="187"/>
    </location>
</feature>
<dbReference type="SMART" id="SM00701">
    <property type="entry name" value="PGRP"/>
    <property type="match status" value="1"/>
</dbReference>
<dbReference type="Pfam" id="PF01510">
    <property type="entry name" value="Amidase_2"/>
    <property type="match status" value="1"/>
</dbReference>
<dbReference type="GO" id="GO:0008270">
    <property type="term" value="F:zinc ion binding"/>
    <property type="evidence" value="ECO:0007669"/>
    <property type="project" value="InterPro"/>
</dbReference>
<comment type="similarity">
    <text evidence="1">Belongs to the N-acetylmuramoyl-L-alanine amidase 2 family.</text>
</comment>
<dbReference type="FunFam" id="3.40.80.10:FF:000001">
    <property type="entry name" value="Peptidoglycan recognition protein 1"/>
    <property type="match status" value="1"/>
</dbReference>
<dbReference type="EMBL" id="GBYB01010461">
    <property type="protein sequence ID" value="JAG80228.1"/>
    <property type="molecule type" value="Transcribed_RNA"/>
</dbReference>
<dbReference type="SMART" id="SM00644">
    <property type="entry name" value="Ami_2"/>
    <property type="match status" value="1"/>
</dbReference>
<evidence type="ECO:0000259" key="6">
    <source>
        <dbReference type="SMART" id="SM00701"/>
    </source>
</evidence>
<dbReference type="GO" id="GO:0045087">
    <property type="term" value="P:innate immune response"/>
    <property type="evidence" value="ECO:0007669"/>
    <property type="project" value="UniProtKB-KW"/>
</dbReference>
<gene>
    <name evidence="8" type="primary">PGRP-LB_0</name>
    <name evidence="7" type="synonym">PGRP-LB_1</name>
    <name evidence="7" type="ORF">g.49893</name>
    <name evidence="8" type="ORF">g.49897</name>
</gene>
<reference evidence="8" key="1">
    <citation type="submission" date="2015-01" db="EMBL/GenBank/DDBJ databases">
        <title>Transcriptome Assembly of Fopius arisanus.</title>
        <authorList>
            <person name="Geib S."/>
        </authorList>
    </citation>
    <scope>NUCLEOTIDE SEQUENCE</scope>
</reference>
<accession>A0A0C9RBE2</accession>
<dbReference type="InterPro" id="IPR006619">
    <property type="entry name" value="PGRP_domain_met/bac"/>
</dbReference>
<evidence type="ECO:0000256" key="3">
    <source>
        <dbReference type="ARBA" id="ARBA00022859"/>
    </source>
</evidence>